<keyword evidence="1" id="KW-1133">Transmembrane helix</keyword>
<name>A0A285VXY7_9MICO</name>
<keyword evidence="3" id="KW-1185">Reference proteome</keyword>
<keyword evidence="1" id="KW-0812">Transmembrane</keyword>
<feature type="transmembrane region" description="Helical" evidence="1">
    <location>
        <begin position="52"/>
        <end position="71"/>
    </location>
</feature>
<feature type="transmembrane region" description="Helical" evidence="1">
    <location>
        <begin position="139"/>
        <end position="158"/>
    </location>
</feature>
<sequence length="194" mass="20562">MDNLTRPTGTSAVLAGLSWCVAVVLHDTQPQGCVGESCAVRPMRESTALTEVLFLLAGAALAVSMGGLLLMVRRREAHARIGWIALVACALAIILFSIAALMSAIHPDWNGMPLVVLPAVATLVLGLVLLVVLLWTTRLLPRVVIILLLVTVVLLPLANEQTSMILWTVPFGLAWAALGAFLLTGRQGNVAEKS</sequence>
<evidence type="ECO:0000313" key="2">
    <source>
        <dbReference type="EMBL" id="SOC58458.1"/>
    </source>
</evidence>
<gene>
    <name evidence="2" type="ORF">SAMN05421879_1442</name>
</gene>
<evidence type="ECO:0000313" key="3">
    <source>
        <dbReference type="Proteomes" id="UP000219688"/>
    </source>
</evidence>
<accession>A0A285VXY7</accession>
<reference evidence="3" key="1">
    <citation type="submission" date="2017-08" db="EMBL/GenBank/DDBJ databases">
        <authorList>
            <person name="Varghese N."/>
            <person name="Submissions S."/>
        </authorList>
    </citation>
    <scope>NUCLEOTIDE SEQUENCE [LARGE SCALE GENOMIC DNA]</scope>
    <source>
        <strain evidence="3">USBA17B2</strain>
    </source>
</reference>
<proteinExistence type="predicted"/>
<dbReference type="AlphaFoldDB" id="A0A285VXY7"/>
<feature type="transmembrane region" description="Helical" evidence="1">
    <location>
        <begin position="83"/>
        <end position="105"/>
    </location>
</feature>
<dbReference type="EMBL" id="OBQK01000044">
    <property type="protein sequence ID" value="SOC58458.1"/>
    <property type="molecule type" value="Genomic_DNA"/>
</dbReference>
<protein>
    <submittedName>
        <fullName evidence="2">Uncharacterized protein</fullName>
    </submittedName>
</protein>
<feature type="transmembrane region" description="Helical" evidence="1">
    <location>
        <begin position="164"/>
        <end position="184"/>
    </location>
</feature>
<keyword evidence="1" id="KW-0472">Membrane</keyword>
<feature type="transmembrane region" description="Helical" evidence="1">
    <location>
        <begin position="111"/>
        <end position="132"/>
    </location>
</feature>
<dbReference type="RefSeq" id="WP_097189503.1">
    <property type="nucleotide sequence ID" value="NZ_OBQK01000044.1"/>
</dbReference>
<dbReference type="Proteomes" id="UP000219688">
    <property type="component" value="Unassembled WGS sequence"/>
</dbReference>
<evidence type="ECO:0000256" key="1">
    <source>
        <dbReference type="SAM" id="Phobius"/>
    </source>
</evidence>
<organism evidence="2 3">
    <name type="scientific">Ornithinimicrobium cerasi</name>
    <dbReference type="NCBI Taxonomy" id="2248773"/>
    <lineage>
        <taxon>Bacteria</taxon>
        <taxon>Bacillati</taxon>
        <taxon>Actinomycetota</taxon>
        <taxon>Actinomycetes</taxon>
        <taxon>Micrococcales</taxon>
        <taxon>Ornithinimicrobiaceae</taxon>
        <taxon>Ornithinimicrobium</taxon>
    </lineage>
</organism>